<dbReference type="InterPro" id="IPR006674">
    <property type="entry name" value="HD_domain"/>
</dbReference>
<comment type="caution">
    <text evidence="2">The sequence shown here is derived from an EMBL/GenBank/DDBJ whole genome shotgun (WGS) entry which is preliminary data.</text>
</comment>
<feature type="domain" description="HD" evidence="1">
    <location>
        <begin position="38"/>
        <end position="136"/>
    </location>
</feature>
<proteinExistence type="predicted"/>
<evidence type="ECO:0000313" key="3">
    <source>
        <dbReference type="Proteomes" id="UP001345827"/>
    </source>
</evidence>
<dbReference type="PANTHER" id="PTHR35569">
    <property type="entry name" value="CYANAMIDE HYDRATASE DDI2-RELATED"/>
    <property type="match status" value="1"/>
</dbReference>
<gene>
    <name evidence="2" type="ORF">LTR25_008767</name>
</gene>
<dbReference type="Proteomes" id="UP001345827">
    <property type="component" value="Unassembled WGS sequence"/>
</dbReference>
<dbReference type="SUPFAM" id="SSF109604">
    <property type="entry name" value="HD-domain/PDEase-like"/>
    <property type="match status" value="1"/>
</dbReference>
<evidence type="ECO:0000313" key="2">
    <source>
        <dbReference type="EMBL" id="KAK5530910.1"/>
    </source>
</evidence>
<accession>A0AAV9PZG4</accession>
<reference evidence="2 3" key="1">
    <citation type="submission" date="2023-06" db="EMBL/GenBank/DDBJ databases">
        <title>Black Yeasts Isolated from many extreme environments.</title>
        <authorList>
            <person name="Coleine C."/>
            <person name="Stajich J.E."/>
            <person name="Selbmann L."/>
        </authorList>
    </citation>
    <scope>NUCLEOTIDE SEQUENCE [LARGE SCALE GENOMIC DNA]</scope>
    <source>
        <strain evidence="2 3">CCFEE 5887</strain>
    </source>
</reference>
<dbReference type="Pfam" id="PF01966">
    <property type="entry name" value="HD"/>
    <property type="match status" value="1"/>
</dbReference>
<dbReference type="Gene3D" id="1.10.3210.10">
    <property type="entry name" value="Hypothetical protein af1432"/>
    <property type="match status" value="1"/>
</dbReference>
<evidence type="ECO:0000259" key="1">
    <source>
        <dbReference type="Pfam" id="PF01966"/>
    </source>
</evidence>
<protein>
    <recommendedName>
        <fullName evidence="1">HD domain-containing protein</fullName>
    </recommendedName>
</protein>
<name>A0AAV9PZG4_9PEZI</name>
<dbReference type="PANTHER" id="PTHR35569:SF1">
    <property type="entry name" value="CYANAMIDE HYDRATASE DDI2-RELATED"/>
    <property type="match status" value="1"/>
</dbReference>
<organism evidence="2 3">
    <name type="scientific">Vermiconidia calcicola</name>
    <dbReference type="NCBI Taxonomy" id="1690605"/>
    <lineage>
        <taxon>Eukaryota</taxon>
        <taxon>Fungi</taxon>
        <taxon>Dikarya</taxon>
        <taxon>Ascomycota</taxon>
        <taxon>Pezizomycotina</taxon>
        <taxon>Dothideomycetes</taxon>
        <taxon>Dothideomycetidae</taxon>
        <taxon>Mycosphaerellales</taxon>
        <taxon>Extremaceae</taxon>
        <taxon>Vermiconidia</taxon>
    </lineage>
</organism>
<dbReference type="EMBL" id="JAXLQG010000018">
    <property type="protein sequence ID" value="KAK5530910.1"/>
    <property type="molecule type" value="Genomic_DNA"/>
</dbReference>
<keyword evidence="3" id="KW-1185">Reference proteome</keyword>
<dbReference type="AlphaFoldDB" id="A0AAV9PZG4"/>
<sequence>MSQSPFPALPLCQVTFPSNPLINAALAYSKEHTSECTVNHCLRAAAFALLLARKLPPLAAANLDVEAVVLSSILHDMGWSTTKSLLSDDKRFEVDGANIARDFVKSSTAAGVAEGWDKHRLQLLWDAIALHTTPSIAHHKEPEVFATNLGILADFLGPNVPIPGNPITVDEYKEIVRAFPRLGFSDQVVDILCGFCRDKQDTTFDNFVSDFGKIYGLDGKGAGKEEWATLCEEKNIAKGLMRGLEGCKQWDV</sequence>